<dbReference type="Proteomes" id="UP000315400">
    <property type="component" value="Unassembled WGS sequence"/>
</dbReference>
<dbReference type="STRING" id="1260251.SPISAL_01385"/>
<proteinExistence type="predicted"/>
<comment type="caution">
    <text evidence="2">The sequence shown here is derived from an EMBL/GenBank/DDBJ whole genome shotgun (WGS) entry which is preliminary data.</text>
</comment>
<dbReference type="InterPro" id="IPR007445">
    <property type="entry name" value="PilO"/>
</dbReference>
<name>A0A540VTK4_9GAMM</name>
<evidence type="ECO:0008006" key="4">
    <source>
        <dbReference type="Google" id="ProtNLM"/>
    </source>
</evidence>
<feature type="region of interest" description="Disordered" evidence="1">
    <location>
        <begin position="291"/>
        <end position="320"/>
    </location>
</feature>
<accession>A0A540VTK4</accession>
<dbReference type="EMBL" id="VIFK01000026">
    <property type="protein sequence ID" value="TQF00047.1"/>
    <property type="molecule type" value="Genomic_DNA"/>
</dbReference>
<protein>
    <recommendedName>
        <fullName evidence="4">Type 4a pilus biogenesis protein PilO</fullName>
    </recommendedName>
</protein>
<dbReference type="InterPro" id="IPR014717">
    <property type="entry name" value="Transl_elong_EF1B/ribsomal_bS6"/>
</dbReference>
<dbReference type="Gene3D" id="3.30.70.60">
    <property type="match status" value="1"/>
</dbReference>
<evidence type="ECO:0000313" key="3">
    <source>
        <dbReference type="Proteomes" id="UP000315400"/>
    </source>
</evidence>
<dbReference type="GO" id="GO:0043683">
    <property type="term" value="P:type IV pilus assembly"/>
    <property type="evidence" value="ECO:0007669"/>
    <property type="project" value="InterPro"/>
</dbReference>
<gene>
    <name evidence="2" type="ORF">FKY71_05390</name>
</gene>
<dbReference type="Pfam" id="PF04350">
    <property type="entry name" value="PilO"/>
    <property type="match status" value="1"/>
</dbReference>
<dbReference type="GO" id="GO:0043107">
    <property type="term" value="P:type IV pilus-dependent motility"/>
    <property type="evidence" value="ECO:0007669"/>
    <property type="project" value="InterPro"/>
</dbReference>
<reference evidence="2 3" key="1">
    <citation type="submission" date="2019-06" db="EMBL/GenBank/DDBJ databases">
        <title>Metagenome assembled Genome of Spiribacter salinus SL48-SHIP from the microbial mat of Salt Lake 48 (Novosibirsk region, Russia).</title>
        <authorList>
            <person name="Shipova A."/>
            <person name="Rozanov A.S."/>
            <person name="Bryanskaya A.V."/>
            <person name="Peltek S.E."/>
        </authorList>
    </citation>
    <scope>NUCLEOTIDE SEQUENCE [LARGE SCALE GENOMIC DNA]</scope>
    <source>
        <strain evidence="2">SL48-SHIP-2</strain>
    </source>
</reference>
<dbReference type="AlphaFoldDB" id="A0A540VTK4"/>
<organism evidence="2 3">
    <name type="scientific">Spiribacter salinus</name>
    <dbReference type="NCBI Taxonomy" id="1335746"/>
    <lineage>
        <taxon>Bacteria</taxon>
        <taxon>Pseudomonadati</taxon>
        <taxon>Pseudomonadota</taxon>
        <taxon>Gammaproteobacteria</taxon>
        <taxon>Chromatiales</taxon>
        <taxon>Ectothiorhodospiraceae</taxon>
        <taxon>Spiribacter</taxon>
    </lineage>
</organism>
<evidence type="ECO:0000313" key="2">
    <source>
        <dbReference type="EMBL" id="TQF00047.1"/>
    </source>
</evidence>
<evidence type="ECO:0000256" key="1">
    <source>
        <dbReference type="SAM" id="MobiDB-lite"/>
    </source>
</evidence>
<sequence length="320" mass="34866">MAITQPQPPRSRLTMALCGLGALAAGLLAGSWWLFEPARTALADARLQTRDLTETLEAQRDRLASGSTLNETHAQLQARLADSPVFLPGEPDPSATLAALATDAREAELVIERFAPNIAVTNAEDPYVPISATLQGGWAGIVDFLLQLSHQPRLITLRQFDLEPLNQQDVHEGLRLRADLAAHWRPIDTTMTSLIQPPVPDQQKATRSDTLAQNPFASAEDQNTPQAASWPHYLGRITHGSRIWALIRDLNGQIHRLQTGDRITPTTPDAPRLQVDQIGATSLRLTAVRSAGAESGTSPIKLPLRKRQSSGACPWPCPDR</sequence>